<evidence type="ECO:0000313" key="1">
    <source>
        <dbReference type="EMBL" id="QMT83297.1"/>
    </source>
</evidence>
<dbReference type="AlphaFoldDB" id="A0A7L7KU52"/>
<dbReference type="EMBL" id="CP049366">
    <property type="protein sequence ID" value="QMT83297.1"/>
    <property type="molecule type" value="Genomic_DNA"/>
</dbReference>
<dbReference type="InterPro" id="IPR009057">
    <property type="entry name" value="Homeodomain-like_sf"/>
</dbReference>
<protein>
    <submittedName>
        <fullName evidence="1">TetR/AcrR family transcriptional regulator</fullName>
    </submittedName>
</protein>
<organism evidence="1 2">
    <name type="scientific">Companilactobacillus pabuli</name>
    <dbReference type="NCBI Taxonomy" id="2714036"/>
    <lineage>
        <taxon>Bacteria</taxon>
        <taxon>Bacillati</taxon>
        <taxon>Bacillota</taxon>
        <taxon>Bacilli</taxon>
        <taxon>Lactobacillales</taxon>
        <taxon>Lactobacillaceae</taxon>
        <taxon>Companilactobacillus</taxon>
    </lineage>
</organism>
<dbReference type="SUPFAM" id="SSF46689">
    <property type="entry name" value="Homeodomain-like"/>
    <property type="match status" value="1"/>
</dbReference>
<keyword evidence="2" id="KW-1185">Reference proteome</keyword>
<sequence>MTSRTLSKEKIIVTAIDLINDQENLTFTNLSKRLGTRSQAIYNYYPDVLAVKVAVAIAFYQDLATRLQVDLLGLSGKQAVKAFCNVSVQYALSKYPVTQQILSIPSGKINDEELDKNSLMVHGIMLKLLDPIESDEKKQLVLARMLRNLIDGEIIHVGNGRFNNKLISHRDSFDQMLNIVLENY</sequence>
<evidence type="ECO:0000313" key="2">
    <source>
        <dbReference type="Proteomes" id="UP000514410"/>
    </source>
</evidence>
<reference evidence="1 2" key="1">
    <citation type="submission" date="2020-02" db="EMBL/GenBank/DDBJ databases">
        <title>Complete Genome Sequence of Lactobacillus sp. NFFJ11 Isolated from animal feed.</title>
        <authorList>
            <person name="Jung J.Y."/>
        </authorList>
    </citation>
    <scope>NUCLEOTIDE SEQUENCE [LARGE SCALE GENOMIC DNA]</scope>
    <source>
        <strain evidence="1 2">NFFJ11</strain>
    </source>
</reference>
<dbReference type="Gene3D" id="1.10.357.10">
    <property type="entry name" value="Tetracycline Repressor, domain 2"/>
    <property type="match status" value="1"/>
</dbReference>
<name>A0A7L7KU52_9LACO</name>
<dbReference type="RefSeq" id="WP_182083027.1">
    <property type="nucleotide sequence ID" value="NZ_CP049366.1"/>
</dbReference>
<proteinExistence type="predicted"/>
<dbReference type="KEGG" id="cpab:G6534_00900"/>
<dbReference type="Proteomes" id="UP000514410">
    <property type="component" value="Chromosome"/>
</dbReference>
<accession>A0A7L7KU52</accession>
<gene>
    <name evidence="1" type="ORF">G6534_00900</name>
</gene>